<feature type="chain" id="PRO_5041453640" description="histidine kinase" evidence="6">
    <location>
        <begin position="41"/>
        <end position="1101"/>
    </location>
</feature>
<dbReference type="Gene3D" id="3.30.565.10">
    <property type="entry name" value="Histidine kinase-like ATPase, C-terminal domain"/>
    <property type="match status" value="1"/>
</dbReference>
<dbReference type="PROSITE" id="PS50109">
    <property type="entry name" value="HIS_KIN"/>
    <property type="match status" value="1"/>
</dbReference>
<dbReference type="Gene3D" id="1.10.287.130">
    <property type="match status" value="1"/>
</dbReference>
<dbReference type="InterPro" id="IPR036097">
    <property type="entry name" value="HisK_dim/P_sf"/>
</dbReference>
<dbReference type="PANTHER" id="PTHR43547:SF2">
    <property type="entry name" value="HYBRID SIGNAL TRANSDUCTION HISTIDINE KINASE C"/>
    <property type="match status" value="1"/>
</dbReference>
<dbReference type="InterPro" id="IPR005467">
    <property type="entry name" value="His_kinase_dom"/>
</dbReference>
<proteinExistence type="predicted"/>
<dbReference type="CDD" id="cd00082">
    <property type="entry name" value="HisKA"/>
    <property type="match status" value="1"/>
</dbReference>
<sequence length="1101" mass="124456">MIDFSFQVTSALPIFNRRFFCKFQVFMLFLLSTLPCSIHASTEAVFTSIERLSVAEGLPAASVYSLMTDQKGFLWLGTPKGLVRYDGARFNTFSAESSSDFTIASTDSSNAFIDSEGRFWLGSWGKGIALYDRNMQALAMFKSNDSSNTIGSDKIQTIFEDSQGRIWIGSYSGGLALYNEEKQNFRSFKHQSDNPQSISHDRVWSITEDAEGYIWAGTSDGLNKLIDLEKGDFQRFFHDPEQADSLNNSLIRKLYTDRRGRMWVGTEIGFGEFNTETSQFTSFEPADKPIHAGITALQEDANGDIWVGAQKGLYLFSAKEQRFLPLTSLGNFAILSQDDLRAIRFDNNGVLWVATRYGGLAKIQFKPSLFRATTQYINRQGVASNLPRVLSLYIDSTQRTWVGAQDGLYLQNSKGGTPTPFQPANMQDITGVWDITENRDGRLWLATEDGLFNIAKNRKEIERYHGLPNLNSPGVSQVYFDNEGAMWLALKLEGVVKIHNGNIIHFRHNPDDPTSLSYDAATKIFQDRQERIWIGTNGGGLNQYVPFKERFIRYENRGQNDSELSNNNINDIYQTRDNQIWIATEAGLNRLDEQSSSFIHYDTEDGLTNGNIRAMVEDHNGNIWLSSDFGLHEFRRKEEYFVNYSHSSDLHSLEFSSSSSVAVDKAHFIFGGRGGYTSVDLTQISAKQTPPQIHITQLWIDRKPQKAQLPGENDILNLPATTKEIRIDFATLDLVTPSNNRYQYRLLGLDDDWSAPVFEPSVRYTGLRPGEYQFQVKGANSVGVWSLKPATVTITLVPPIWQRHWFQILIIVTIFSLILLGVKLRTRALKRERAQLEELVRQRSDELIAAQKQIIESEKHNALSSLVAGVAHEINTPLGISITAASTLQDNSTGLAMLLLEGKISKAELRQHIEQISESASLIQNNLEKAGQLVRSFKEVAVDQVSDQRRKFELHAYIEEIILSIKAQLKAKNIELQFTCPNELWLDNYPGTIAQILTNLLMNALIHAFEERLDGRIEILVTEQADKLRIEVRDNGCGIEEDKLKRIFDPFYTTARNKGSKGLGLHVIQNLIDVRLKGHIYCESKYGRGTCFVLAFKRNPD</sequence>
<dbReference type="RefSeq" id="WP_338291419.1">
    <property type="nucleotide sequence ID" value="NZ_AP027272.1"/>
</dbReference>
<keyword evidence="4" id="KW-0175">Coiled coil</keyword>
<name>A0AA48HP77_9ALTE</name>
<keyword evidence="8" id="KW-0808">Transferase</keyword>
<dbReference type="SUPFAM" id="SSF63829">
    <property type="entry name" value="Calcium-dependent phosphotriesterase"/>
    <property type="match status" value="2"/>
</dbReference>
<keyword evidence="3" id="KW-0597">Phosphoprotein</keyword>
<feature type="domain" description="Histidine kinase" evidence="7">
    <location>
        <begin position="869"/>
        <end position="1100"/>
    </location>
</feature>
<gene>
    <name evidence="8" type="ORF">MACH26_09650</name>
</gene>
<evidence type="ECO:0000256" key="5">
    <source>
        <dbReference type="SAM" id="Phobius"/>
    </source>
</evidence>
<dbReference type="Gene3D" id="2.60.40.10">
    <property type="entry name" value="Immunoglobulins"/>
    <property type="match status" value="1"/>
</dbReference>
<dbReference type="InterPro" id="IPR011110">
    <property type="entry name" value="Reg_prop"/>
</dbReference>
<keyword evidence="8" id="KW-0418">Kinase</keyword>
<evidence type="ECO:0000256" key="4">
    <source>
        <dbReference type="SAM" id="Coils"/>
    </source>
</evidence>
<dbReference type="CDD" id="cd00075">
    <property type="entry name" value="HATPase"/>
    <property type="match status" value="1"/>
</dbReference>
<dbReference type="SUPFAM" id="SSF47384">
    <property type="entry name" value="Homodimeric domain of signal transducing histidine kinase"/>
    <property type="match status" value="1"/>
</dbReference>
<feature type="coiled-coil region" evidence="4">
    <location>
        <begin position="826"/>
        <end position="853"/>
    </location>
</feature>
<reference evidence="8" key="1">
    <citation type="submission" date="2023-01" db="EMBL/GenBank/DDBJ databases">
        <title>Complete genome sequence of Planctobacterium marinum strain Dej080120_11.</title>
        <authorList>
            <person name="Ueki S."/>
            <person name="Maruyama F."/>
        </authorList>
    </citation>
    <scope>NUCLEOTIDE SEQUENCE</scope>
    <source>
        <strain evidence="8">Dej080120_11</strain>
    </source>
</reference>
<evidence type="ECO:0000256" key="2">
    <source>
        <dbReference type="ARBA" id="ARBA00012438"/>
    </source>
</evidence>
<dbReference type="Pfam" id="PF02518">
    <property type="entry name" value="HATPase_c"/>
    <property type="match status" value="1"/>
</dbReference>
<evidence type="ECO:0000313" key="8">
    <source>
        <dbReference type="EMBL" id="BDX05444.1"/>
    </source>
</evidence>
<dbReference type="InterPro" id="IPR011123">
    <property type="entry name" value="Y_Y_Y"/>
</dbReference>
<evidence type="ECO:0000256" key="3">
    <source>
        <dbReference type="ARBA" id="ARBA00022553"/>
    </source>
</evidence>
<dbReference type="InterPro" id="IPR015943">
    <property type="entry name" value="WD40/YVTN_repeat-like_dom_sf"/>
</dbReference>
<feature type="signal peptide" evidence="6">
    <location>
        <begin position="1"/>
        <end position="40"/>
    </location>
</feature>
<dbReference type="InterPro" id="IPR004358">
    <property type="entry name" value="Sig_transdc_His_kin-like_C"/>
</dbReference>
<dbReference type="Gene3D" id="2.130.10.10">
    <property type="entry name" value="YVTN repeat-like/Quinoprotein amine dehydrogenase"/>
    <property type="match status" value="3"/>
</dbReference>
<dbReference type="InterPro" id="IPR013783">
    <property type="entry name" value="Ig-like_fold"/>
</dbReference>
<keyword evidence="6" id="KW-0732">Signal</keyword>
<accession>A0AA48HP77</accession>
<evidence type="ECO:0000313" key="9">
    <source>
        <dbReference type="Proteomes" id="UP001333710"/>
    </source>
</evidence>
<keyword evidence="9" id="KW-1185">Reference proteome</keyword>
<keyword evidence="5" id="KW-0812">Transmembrane</keyword>
<dbReference type="EC" id="2.7.13.3" evidence="2"/>
<dbReference type="InterPro" id="IPR036890">
    <property type="entry name" value="HATPase_C_sf"/>
</dbReference>
<dbReference type="KEGG" id="pmaw:MACH26_09650"/>
<dbReference type="Pfam" id="PF07495">
    <property type="entry name" value="Y_Y_Y"/>
    <property type="match status" value="1"/>
</dbReference>
<dbReference type="PANTHER" id="PTHR43547">
    <property type="entry name" value="TWO-COMPONENT HISTIDINE KINASE"/>
    <property type="match status" value="1"/>
</dbReference>
<evidence type="ECO:0000256" key="1">
    <source>
        <dbReference type="ARBA" id="ARBA00000085"/>
    </source>
</evidence>
<dbReference type="SMART" id="SM00387">
    <property type="entry name" value="HATPase_c"/>
    <property type="match status" value="1"/>
</dbReference>
<keyword evidence="5" id="KW-0472">Membrane</keyword>
<dbReference type="PRINTS" id="PR00344">
    <property type="entry name" value="BCTRLSENSOR"/>
</dbReference>
<dbReference type="InterPro" id="IPR003594">
    <property type="entry name" value="HATPase_dom"/>
</dbReference>
<feature type="transmembrane region" description="Helical" evidence="5">
    <location>
        <begin position="805"/>
        <end position="824"/>
    </location>
</feature>
<dbReference type="InterPro" id="IPR003661">
    <property type="entry name" value="HisK_dim/P_dom"/>
</dbReference>
<organism evidence="8 9">
    <name type="scientific">Planctobacterium marinum</name>
    <dbReference type="NCBI Taxonomy" id="1631968"/>
    <lineage>
        <taxon>Bacteria</taxon>
        <taxon>Pseudomonadati</taxon>
        <taxon>Pseudomonadota</taxon>
        <taxon>Gammaproteobacteria</taxon>
        <taxon>Alteromonadales</taxon>
        <taxon>Alteromonadaceae</taxon>
        <taxon>Planctobacterium</taxon>
    </lineage>
</organism>
<protein>
    <recommendedName>
        <fullName evidence="2">histidine kinase</fullName>
        <ecNumber evidence="2">2.7.13.3</ecNumber>
    </recommendedName>
</protein>
<dbReference type="Pfam" id="PF07494">
    <property type="entry name" value="Reg_prop"/>
    <property type="match status" value="6"/>
</dbReference>
<keyword evidence="5" id="KW-1133">Transmembrane helix</keyword>
<dbReference type="AlphaFoldDB" id="A0AA48HP77"/>
<evidence type="ECO:0000259" key="7">
    <source>
        <dbReference type="PROSITE" id="PS50109"/>
    </source>
</evidence>
<dbReference type="SUPFAM" id="SSF55874">
    <property type="entry name" value="ATPase domain of HSP90 chaperone/DNA topoisomerase II/histidine kinase"/>
    <property type="match status" value="1"/>
</dbReference>
<dbReference type="GO" id="GO:0000155">
    <property type="term" value="F:phosphorelay sensor kinase activity"/>
    <property type="evidence" value="ECO:0007669"/>
    <property type="project" value="InterPro"/>
</dbReference>
<evidence type="ECO:0000256" key="6">
    <source>
        <dbReference type="SAM" id="SignalP"/>
    </source>
</evidence>
<dbReference type="Proteomes" id="UP001333710">
    <property type="component" value="Chromosome"/>
</dbReference>
<dbReference type="EMBL" id="AP027272">
    <property type="protein sequence ID" value="BDX05444.1"/>
    <property type="molecule type" value="Genomic_DNA"/>
</dbReference>
<comment type="catalytic activity">
    <reaction evidence="1">
        <text>ATP + protein L-histidine = ADP + protein N-phospho-L-histidine.</text>
        <dbReference type="EC" id="2.7.13.3"/>
    </reaction>
</comment>